<dbReference type="GO" id="GO:0035299">
    <property type="term" value="F:inositol-1,3,4,5,6-pentakisphosphate 2-kinase activity"/>
    <property type="evidence" value="ECO:0007669"/>
    <property type="project" value="UniProtKB-EC"/>
</dbReference>
<evidence type="ECO:0000256" key="2">
    <source>
        <dbReference type="ARBA" id="ARBA00012023"/>
    </source>
</evidence>
<protein>
    <recommendedName>
        <fullName evidence="2">inositol-pentakisphosphate 2-kinase</fullName>
        <ecNumber evidence="2">2.7.1.158</ecNumber>
    </recommendedName>
    <alternativeName>
        <fullName evidence="7">Ins(1,3,4,5,6)P5 2-kinase</fullName>
    </alternativeName>
</protein>
<evidence type="ECO:0000256" key="7">
    <source>
        <dbReference type="ARBA" id="ARBA00029574"/>
    </source>
</evidence>
<feature type="region of interest" description="Disordered" evidence="8">
    <location>
        <begin position="430"/>
        <end position="455"/>
    </location>
</feature>
<evidence type="ECO:0000313" key="9">
    <source>
        <dbReference type="Proteomes" id="UP000694843"/>
    </source>
</evidence>
<keyword evidence="5" id="KW-0418">Kinase</keyword>
<dbReference type="PANTHER" id="PTHR14456:SF2">
    <property type="entry name" value="INOSITOL-PENTAKISPHOSPHATE 2-KINASE"/>
    <property type="match status" value="1"/>
</dbReference>
<keyword evidence="3" id="KW-0808">Transferase</keyword>
<dbReference type="InterPro" id="IPR043001">
    <property type="entry name" value="IP5_2-K_N_lobe"/>
</dbReference>
<evidence type="ECO:0000256" key="8">
    <source>
        <dbReference type="SAM" id="MobiDB-lite"/>
    </source>
</evidence>
<keyword evidence="6" id="KW-0067">ATP-binding</keyword>
<evidence type="ECO:0000256" key="5">
    <source>
        <dbReference type="ARBA" id="ARBA00022777"/>
    </source>
</evidence>
<evidence type="ECO:0000256" key="1">
    <source>
        <dbReference type="ARBA" id="ARBA00007229"/>
    </source>
</evidence>
<dbReference type="PANTHER" id="PTHR14456">
    <property type="entry name" value="INOSITOL POLYPHOSPHATE KINASE 1"/>
    <property type="match status" value="1"/>
</dbReference>
<keyword evidence="9" id="KW-1185">Reference proteome</keyword>
<feature type="compositionally biased region" description="Basic and acidic residues" evidence="8">
    <location>
        <begin position="430"/>
        <end position="452"/>
    </location>
</feature>
<dbReference type="GO" id="GO:0005524">
    <property type="term" value="F:ATP binding"/>
    <property type="evidence" value="ECO:0007669"/>
    <property type="project" value="UniProtKB-KW"/>
</dbReference>
<dbReference type="AlphaFoldDB" id="A0A979FNN6"/>
<dbReference type="Proteomes" id="UP000694843">
    <property type="component" value="Unplaced"/>
</dbReference>
<dbReference type="Gene3D" id="3.30.200.110">
    <property type="entry name" value="Inositol-pentakisphosphate 2-kinase, N-lobe"/>
    <property type="match status" value="1"/>
</dbReference>
<dbReference type="InterPro" id="IPR009286">
    <property type="entry name" value="Ins_P5_2-kin"/>
</dbReference>
<proteinExistence type="inferred from homology"/>
<dbReference type="CTD" id="37360"/>
<dbReference type="GO" id="GO:0005634">
    <property type="term" value="C:nucleus"/>
    <property type="evidence" value="ECO:0007669"/>
    <property type="project" value="TreeGrafter"/>
</dbReference>
<reference evidence="10" key="1">
    <citation type="submission" date="2025-08" db="UniProtKB">
        <authorList>
            <consortium name="RefSeq"/>
        </authorList>
    </citation>
    <scope>IDENTIFICATION</scope>
    <source>
        <tissue evidence="10">Whole organism</tissue>
    </source>
</reference>
<accession>A0A979FNN6</accession>
<dbReference type="OrthoDB" id="272370at2759"/>
<organism evidence="9 10">
    <name type="scientific">Hyalella azteca</name>
    <name type="common">Amphipod</name>
    <dbReference type="NCBI Taxonomy" id="294128"/>
    <lineage>
        <taxon>Eukaryota</taxon>
        <taxon>Metazoa</taxon>
        <taxon>Ecdysozoa</taxon>
        <taxon>Arthropoda</taxon>
        <taxon>Crustacea</taxon>
        <taxon>Multicrustacea</taxon>
        <taxon>Malacostraca</taxon>
        <taxon>Eumalacostraca</taxon>
        <taxon>Peracarida</taxon>
        <taxon>Amphipoda</taxon>
        <taxon>Senticaudata</taxon>
        <taxon>Talitrida</taxon>
        <taxon>Talitroidea</taxon>
        <taxon>Hyalellidae</taxon>
        <taxon>Hyalella</taxon>
    </lineage>
</organism>
<dbReference type="GO" id="GO:0032958">
    <property type="term" value="P:inositol phosphate biosynthetic process"/>
    <property type="evidence" value="ECO:0007669"/>
    <property type="project" value="TreeGrafter"/>
</dbReference>
<comment type="similarity">
    <text evidence="1">Belongs to the IPK1 type 2 family.</text>
</comment>
<name>A0A979FNN6_HYAAZ</name>
<evidence type="ECO:0000256" key="6">
    <source>
        <dbReference type="ARBA" id="ARBA00022840"/>
    </source>
</evidence>
<evidence type="ECO:0000313" key="10">
    <source>
        <dbReference type="RefSeq" id="XP_047738680.1"/>
    </source>
</evidence>
<keyword evidence="4" id="KW-0547">Nucleotide-binding</keyword>
<dbReference type="GeneID" id="125178584"/>
<evidence type="ECO:0000256" key="3">
    <source>
        <dbReference type="ARBA" id="ARBA00022679"/>
    </source>
</evidence>
<feature type="region of interest" description="Disordered" evidence="8">
    <location>
        <begin position="610"/>
        <end position="634"/>
    </location>
</feature>
<gene>
    <name evidence="10" type="primary">LOC125178584</name>
</gene>
<dbReference type="EC" id="2.7.1.158" evidence="2"/>
<dbReference type="KEGG" id="hazt:125178584"/>
<sequence length="838" mass="93809">MPSYGKHMPCAVEDCDHHVDEDKLQFQLLGEGNDNCVVSIIGTGMVIRLKKVAVDKTRALPHGSCSAGCKANSSQRSNVFNKCNESKSSALKCSYGKLPATYSSVHRCVKRIDLCGDKSVPSCPQCCLIRQCCRDLAFLNHIAFSFFGPSLVKPGRLVRLSLNTMQSIEKQLQHTREEGRLHKTINPYGIAILCPDASTTFHGCHSVSSAVQLCSVHKNICHDTKTSLPIHVTPEYYSYIHEENHPSQCQNCRRKHNPAYSPSNCKCSKFFKNTSISLEKKLESLDSDSIMANISSSVPLHKVFPINNLHLLTDEEIRAKKVVEKLKVQKFLAQLYVDDKINAHGPKCIPLSLDPCYLNHKESQLKPFPNIGYEDELSTSLPITSNLGLHKAQVVGNSSIRKLTLENTIGFASNICQREKKFCNSKHFKEDSFQENPDSHPQRSNDRKKIPSDNKQIVGDLNYSQANPKIREARKPVTLCVELKPKQGFLEPVDDESMLLCRFCLKQFIKCSRGEPQPHSNYCPLEFFSGDVKRMAAAVQQLFAAPQNNLRIFKDGVVVEDLSQYSFLSFKYAFLPLFDITSFFFESHPFQRQCFQCLVNVIQCQVKSLEGTSNSPKNASVDEDSGNSSDGISEDEVYRSQQSELCVVKAFEALERLIAMVGEDQAYELLRVVPDGAGNDVCQVIEEDGCTSLQKSQSVSDDASFPELLPISEVISECDELVSSPHFDPIPNALQSPFVERENGLKKLLMDDSSSAMRHEAGILVSQVQEFLKGLTFKDCSLMILLSGWYLCQVTVIDLVSKDPSKVKLHYSAVRELQQLVLRKQQLDEPLPKCCLLP</sequence>
<dbReference type="Pfam" id="PF06090">
    <property type="entry name" value="Ins_P5_2-kin"/>
    <property type="match status" value="2"/>
</dbReference>
<dbReference type="RefSeq" id="XP_047738680.1">
    <property type="nucleotide sequence ID" value="XM_047882724.1"/>
</dbReference>
<evidence type="ECO:0000256" key="4">
    <source>
        <dbReference type="ARBA" id="ARBA00022741"/>
    </source>
</evidence>